<name>A0A091DEW4_FUKDA</name>
<evidence type="ECO:0000313" key="3">
    <source>
        <dbReference type="Proteomes" id="UP000028990"/>
    </source>
</evidence>
<proteinExistence type="predicted"/>
<dbReference type="Proteomes" id="UP000028990">
    <property type="component" value="Unassembled WGS sequence"/>
</dbReference>
<evidence type="ECO:0000313" key="2">
    <source>
        <dbReference type="EMBL" id="KFO21331.1"/>
    </source>
</evidence>
<organism evidence="2 3">
    <name type="scientific">Fukomys damarensis</name>
    <name type="common">Damaraland mole rat</name>
    <name type="synonym">Cryptomys damarensis</name>
    <dbReference type="NCBI Taxonomy" id="885580"/>
    <lineage>
        <taxon>Eukaryota</taxon>
        <taxon>Metazoa</taxon>
        <taxon>Chordata</taxon>
        <taxon>Craniata</taxon>
        <taxon>Vertebrata</taxon>
        <taxon>Euteleostomi</taxon>
        <taxon>Mammalia</taxon>
        <taxon>Eutheria</taxon>
        <taxon>Euarchontoglires</taxon>
        <taxon>Glires</taxon>
        <taxon>Rodentia</taxon>
        <taxon>Hystricomorpha</taxon>
        <taxon>Bathyergidae</taxon>
        <taxon>Fukomys</taxon>
    </lineage>
</organism>
<keyword evidence="1" id="KW-0732">Signal</keyword>
<evidence type="ECO:0000256" key="1">
    <source>
        <dbReference type="SAM" id="SignalP"/>
    </source>
</evidence>
<gene>
    <name evidence="2" type="ORF">H920_17240</name>
</gene>
<sequence>MAYASAWALGSFITGACGESVPVSGICLLASEWDGVQAVLQDWQDGLSRWPLGPAALLAPEQGSLELEGGVVHVG</sequence>
<feature type="chain" id="PRO_5001871960" evidence="1">
    <location>
        <begin position="19"/>
        <end position="75"/>
    </location>
</feature>
<dbReference type="EMBL" id="KN124392">
    <property type="protein sequence ID" value="KFO21331.1"/>
    <property type="molecule type" value="Genomic_DNA"/>
</dbReference>
<dbReference type="AlphaFoldDB" id="A0A091DEW4"/>
<keyword evidence="3" id="KW-1185">Reference proteome</keyword>
<protein>
    <submittedName>
        <fullName evidence="2">Uncharacterized protein</fullName>
    </submittedName>
</protein>
<reference evidence="2 3" key="1">
    <citation type="submission" date="2013-11" db="EMBL/GenBank/DDBJ databases">
        <title>The Damaraland mole rat (Fukomys damarensis) genome and evolution of African mole rats.</title>
        <authorList>
            <person name="Gladyshev V.N."/>
            <person name="Fang X."/>
        </authorList>
    </citation>
    <scope>NUCLEOTIDE SEQUENCE [LARGE SCALE GENOMIC DNA]</scope>
    <source>
        <tissue evidence="2">Liver</tissue>
    </source>
</reference>
<feature type="signal peptide" evidence="1">
    <location>
        <begin position="1"/>
        <end position="18"/>
    </location>
</feature>
<accession>A0A091DEW4</accession>